<evidence type="ECO:0000259" key="14">
    <source>
        <dbReference type="Pfam" id="PF12806"/>
    </source>
</evidence>
<comment type="similarity">
    <text evidence="2 10">Belongs to the acyl-CoA dehydrogenase family.</text>
</comment>
<evidence type="ECO:0000256" key="5">
    <source>
        <dbReference type="ARBA" id="ARBA00023002"/>
    </source>
</evidence>
<dbReference type="InterPro" id="IPR013786">
    <property type="entry name" value="AcylCoA_DH/ox_N"/>
</dbReference>
<keyword evidence="3 10" id="KW-0285">Flavoprotein</keyword>
<dbReference type="Gene3D" id="2.40.110.10">
    <property type="entry name" value="Butyryl-CoA Dehydrogenase, subunit A, domain 2"/>
    <property type="match status" value="1"/>
</dbReference>
<dbReference type="Gene3D" id="1.20.140.10">
    <property type="entry name" value="Butyryl-CoA Dehydrogenase, subunit A, domain 3"/>
    <property type="match status" value="1"/>
</dbReference>
<dbReference type="SUPFAM" id="SSF56645">
    <property type="entry name" value="Acyl-CoA dehydrogenase NM domain-like"/>
    <property type="match status" value="1"/>
</dbReference>
<feature type="domain" description="Acyl-CoA dehydrogenase/oxidase C-terminal" evidence="11">
    <location>
        <begin position="280"/>
        <end position="444"/>
    </location>
</feature>
<evidence type="ECO:0000259" key="11">
    <source>
        <dbReference type="Pfam" id="PF00441"/>
    </source>
</evidence>
<reference evidence="15 16" key="1">
    <citation type="journal article" date="2018" name="Microbiome">
        <title>Fine metagenomic profile of the Mediterranean stratified and mixed water columns revealed by assembly and recruitment.</title>
        <authorList>
            <person name="Haro-Moreno J.M."/>
            <person name="Lopez-Perez M."/>
            <person name="De La Torre J.R."/>
            <person name="Picazo A."/>
            <person name="Camacho A."/>
            <person name="Rodriguez-Valera F."/>
        </authorList>
    </citation>
    <scope>NUCLEOTIDE SEQUENCE [LARGE SCALE GENOMIC DNA]</scope>
    <source>
        <strain evidence="15">MED-G55</strain>
    </source>
</reference>
<evidence type="ECO:0000259" key="13">
    <source>
        <dbReference type="Pfam" id="PF02771"/>
    </source>
</evidence>
<dbReference type="AlphaFoldDB" id="A0A368DY78"/>
<evidence type="ECO:0000256" key="10">
    <source>
        <dbReference type="RuleBase" id="RU362125"/>
    </source>
</evidence>
<feature type="domain" description="Acetyl-CoA dehydrogenase-like C-terminal" evidence="14">
    <location>
        <begin position="462"/>
        <end position="570"/>
    </location>
</feature>
<keyword evidence="4 10" id="KW-0274">FAD</keyword>
<name>A0A368DY78_9PROT</name>
<gene>
    <name evidence="15" type="ORF">DBW69_04870</name>
</gene>
<dbReference type="GO" id="GO:0016627">
    <property type="term" value="F:oxidoreductase activity, acting on the CH-CH group of donors"/>
    <property type="evidence" value="ECO:0007669"/>
    <property type="project" value="InterPro"/>
</dbReference>
<dbReference type="InterPro" id="IPR006091">
    <property type="entry name" value="Acyl-CoA_Oxase/DH_mid-dom"/>
</dbReference>
<evidence type="ECO:0000256" key="8">
    <source>
        <dbReference type="ARBA" id="ARBA00066694"/>
    </source>
</evidence>
<dbReference type="InterPro" id="IPR037069">
    <property type="entry name" value="AcylCoA_DH/ox_N_sf"/>
</dbReference>
<dbReference type="PANTHER" id="PTHR42803">
    <property type="entry name" value="ACYL-COA DEHYDROGENASE"/>
    <property type="match status" value="1"/>
</dbReference>
<dbReference type="Proteomes" id="UP000252132">
    <property type="component" value="Unassembled WGS sequence"/>
</dbReference>
<evidence type="ECO:0000313" key="15">
    <source>
        <dbReference type="EMBL" id="RCL76777.1"/>
    </source>
</evidence>
<evidence type="ECO:0000256" key="6">
    <source>
        <dbReference type="ARBA" id="ARBA00051388"/>
    </source>
</evidence>
<evidence type="ECO:0000256" key="2">
    <source>
        <dbReference type="ARBA" id="ARBA00009347"/>
    </source>
</evidence>
<evidence type="ECO:0000313" key="16">
    <source>
        <dbReference type="Proteomes" id="UP000252132"/>
    </source>
</evidence>
<dbReference type="FunFam" id="2.40.110.10:FF:000031">
    <property type="entry name" value="Acyl-CoA dehydrogenase, putative"/>
    <property type="match status" value="1"/>
</dbReference>
<protein>
    <recommendedName>
        <fullName evidence="9">3-methylmercaptopropionyl-CoA dehydrogenase</fullName>
        <ecNumber evidence="8">1.3.99.41</ecNumber>
    </recommendedName>
</protein>
<evidence type="ECO:0000256" key="1">
    <source>
        <dbReference type="ARBA" id="ARBA00001974"/>
    </source>
</evidence>
<accession>A0A368DY78</accession>
<evidence type="ECO:0000256" key="3">
    <source>
        <dbReference type="ARBA" id="ARBA00022630"/>
    </source>
</evidence>
<dbReference type="Pfam" id="PF02770">
    <property type="entry name" value="Acyl-CoA_dh_M"/>
    <property type="match status" value="1"/>
</dbReference>
<evidence type="ECO:0000256" key="9">
    <source>
        <dbReference type="ARBA" id="ARBA00069043"/>
    </source>
</evidence>
<comment type="function">
    <text evidence="7">Involved in the assimilation of dimethylsulphoniopropionate (DMSP), an important compound in the fixation of carbon in marine phytoplankton, by mediating the conversion of 3-(methylthio)propanoyl-CoA (MMPA-CoA) to 3-(methylthio)acryloyl-CoA (MTA-CoA).</text>
</comment>
<dbReference type="Pfam" id="PF00441">
    <property type="entry name" value="Acyl-CoA_dh_1"/>
    <property type="match status" value="1"/>
</dbReference>
<dbReference type="GO" id="GO:0050660">
    <property type="term" value="F:flavin adenine dinucleotide binding"/>
    <property type="evidence" value="ECO:0007669"/>
    <property type="project" value="InterPro"/>
</dbReference>
<comment type="cofactor">
    <cofactor evidence="1 10">
        <name>FAD</name>
        <dbReference type="ChEBI" id="CHEBI:57692"/>
    </cofactor>
</comment>
<dbReference type="EC" id="1.3.99.41" evidence="8"/>
<dbReference type="InterPro" id="IPR046373">
    <property type="entry name" value="Acyl-CoA_Oxase/DH_mid-dom_sf"/>
</dbReference>
<sequence length="582" mass="62911">MSYSAPVDRISFSLKHEAGFDRLYDAIPELDADLISSILEEAGKFTTEVIAPTNRIGDEEKAHLEAQGVVVPDAFKDAYKQLVDNGWPTLSASEKYGGQGLPISLANAVFEMLNSNIAFTLCQMLTSGAVEALEAHASEAQKDKYLHQIISGNWSATMNLTEPQAGSDVGAVKTKAEPQPDGTYKIYGTKIYITYGDHDMTENIIHLVLARTPGAPEGTKGISLFIVPKFFVNDDGSLGDRNDVKCIGLEDKLGIHASPTCVMSFGENDGATGWLIGAENTGMAAMFTMMNNARLNVGIQGVGLAEQATQLAMSYAADRVQGRAPDAERGDNTPVPISTHPDVRNMLMTMRALTDAARAICYENGVFHDLAHFGGDERAKAFNELLTPISKAFSTDIANEVSSLGVQIHGGMGFVEETGIAQFARDAKILPIYEGTNGIQAIDLINRKLPLANGAILSEYLTQIEETITHCASEETLKELSAALENGLADLRAATDFMMTHPDKLDRLYGATDYLTLFGLVAGGHYLARGALGTMKTNEMTHKVKTATFFMDRLLPRTKGHLASILSAKEHLDNEEIFHIVG</sequence>
<dbReference type="EMBL" id="QOQF01000017">
    <property type="protein sequence ID" value="RCL76777.1"/>
    <property type="molecule type" value="Genomic_DNA"/>
</dbReference>
<comment type="catalytic activity">
    <reaction evidence="6">
        <text>3-(methylsulfanyl)propanoyl-CoA + oxidized [electron-transfer flavoprotein] + H(+) = 3-(methylsulfanyl)acryloyl-CoA + reduced [electron-transfer flavoprotein]</text>
        <dbReference type="Rhea" id="RHEA:52612"/>
        <dbReference type="Rhea" id="RHEA-COMP:10685"/>
        <dbReference type="Rhea" id="RHEA-COMP:10686"/>
        <dbReference type="ChEBI" id="CHEBI:15378"/>
        <dbReference type="ChEBI" id="CHEBI:57692"/>
        <dbReference type="ChEBI" id="CHEBI:58307"/>
        <dbReference type="ChEBI" id="CHEBI:82815"/>
        <dbReference type="ChEBI" id="CHEBI:84994"/>
        <dbReference type="EC" id="1.3.99.41"/>
    </reaction>
    <physiologicalReaction direction="left-to-right" evidence="6">
        <dbReference type="Rhea" id="RHEA:52613"/>
    </physiologicalReaction>
</comment>
<dbReference type="InterPro" id="IPR009100">
    <property type="entry name" value="AcylCoA_DH/oxidase_NM_dom_sf"/>
</dbReference>
<dbReference type="Pfam" id="PF12806">
    <property type="entry name" value="Acyl-CoA_dh_C"/>
    <property type="match status" value="1"/>
</dbReference>
<dbReference type="InterPro" id="IPR036250">
    <property type="entry name" value="AcylCo_DH-like_C"/>
</dbReference>
<dbReference type="SUPFAM" id="SSF47203">
    <property type="entry name" value="Acyl-CoA dehydrogenase C-terminal domain-like"/>
    <property type="match status" value="1"/>
</dbReference>
<feature type="domain" description="Acyl-CoA oxidase/dehydrogenase middle" evidence="12">
    <location>
        <begin position="158"/>
        <end position="265"/>
    </location>
</feature>
<dbReference type="InterPro" id="IPR025878">
    <property type="entry name" value="Acyl-CoA_dh-like_C_dom"/>
</dbReference>
<dbReference type="InterPro" id="IPR009075">
    <property type="entry name" value="AcylCo_DH/oxidase_C"/>
</dbReference>
<proteinExistence type="inferred from homology"/>
<dbReference type="PANTHER" id="PTHR42803:SF1">
    <property type="entry name" value="BROAD-SPECIFICITY LINEAR ACYL-COA DEHYDROGENASE FADE5"/>
    <property type="match status" value="1"/>
</dbReference>
<dbReference type="Pfam" id="PF02771">
    <property type="entry name" value="Acyl-CoA_dh_N"/>
    <property type="match status" value="1"/>
</dbReference>
<feature type="domain" description="Acyl-CoA dehydrogenase/oxidase N-terminal" evidence="13">
    <location>
        <begin position="38"/>
        <end position="152"/>
    </location>
</feature>
<dbReference type="Gene3D" id="1.10.540.10">
    <property type="entry name" value="Acyl-CoA dehydrogenase/oxidase, N-terminal domain"/>
    <property type="match status" value="1"/>
</dbReference>
<evidence type="ECO:0000259" key="12">
    <source>
        <dbReference type="Pfam" id="PF02770"/>
    </source>
</evidence>
<evidence type="ECO:0000256" key="7">
    <source>
        <dbReference type="ARBA" id="ARBA00058683"/>
    </source>
</evidence>
<dbReference type="InterPro" id="IPR052166">
    <property type="entry name" value="Diverse_Acyl-CoA_DH"/>
</dbReference>
<evidence type="ECO:0000256" key="4">
    <source>
        <dbReference type="ARBA" id="ARBA00022827"/>
    </source>
</evidence>
<keyword evidence="5 10" id="KW-0560">Oxidoreductase</keyword>
<organism evidence="15 16">
    <name type="scientific">PS1 clade bacterium</name>
    <dbReference type="NCBI Taxonomy" id="2175152"/>
    <lineage>
        <taxon>Bacteria</taxon>
        <taxon>Pseudomonadati</taxon>
        <taxon>Pseudomonadota</taxon>
        <taxon>Alphaproteobacteria</taxon>
        <taxon>PS1 clade</taxon>
    </lineage>
</organism>
<comment type="caution">
    <text evidence="15">The sequence shown here is derived from an EMBL/GenBank/DDBJ whole genome shotgun (WGS) entry which is preliminary data.</text>
</comment>